<keyword evidence="4" id="KW-1185">Reference proteome</keyword>
<dbReference type="Gene3D" id="3.30.420.380">
    <property type="match status" value="1"/>
</dbReference>
<dbReference type="EMBL" id="AMRV01000004">
    <property type="protein sequence ID" value="EMD83106.1"/>
    <property type="molecule type" value="Genomic_DNA"/>
</dbReference>
<feature type="domain" description="GspL cytoplasmic actin-ATPase-like" evidence="2">
    <location>
        <begin position="51"/>
        <end position="150"/>
    </location>
</feature>
<organism evidence="3 4">
    <name type="scientific">Pacificimonas flava</name>
    <dbReference type="NCBI Taxonomy" id="1234595"/>
    <lineage>
        <taxon>Bacteria</taxon>
        <taxon>Pseudomonadati</taxon>
        <taxon>Pseudomonadota</taxon>
        <taxon>Alphaproteobacteria</taxon>
        <taxon>Sphingomonadales</taxon>
        <taxon>Sphingosinicellaceae</taxon>
        <taxon>Pacificimonas</taxon>
    </lineage>
</organism>
<dbReference type="NCBIfam" id="TIGR01709">
    <property type="entry name" value="typeII_sec_gspL"/>
    <property type="match status" value="1"/>
</dbReference>
<dbReference type="AlphaFoldDB" id="M2TMY5"/>
<dbReference type="InterPro" id="IPR024230">
    <property type="entry name" value="GspL_cyto_dom"/>
</dbReference>
<feature type="compositionally biased region" description="Basic and acidic residues" evidence="1">
    <location>
        <begin position="358"/>
        <end position="370"/>
    </location>
</feature>
<sequence>MTGRVLVELPAHAGAATWIRLGAEGLVEARGTLPGEGEGESDGFGGEPGDYIVVAVPGAACAVHWLTLAGTTPAQMRAEALFQLEAQLAAPTETLHIAVADVAEMDGRRCVVAAARFDMDRWQAALSAHGVAADVLVPAPLLLPHPEVGYVTAGAGPDVDVRGAFEAFSAPPDLVETIIADSPVEVLPPRRGEAARLAGSELPLVNLLQGAYAPVRRVSDPGRRRRLTLSLAAAAILALLAVGVDGLRHQGAADAVRAKLRADATAAGAELAAGADPLPALRLAAAERGTGGGIQRASQVLFSAVRAAPGTTIEAMEWRSGRLLATLSLPVAASSEALRPGVEAAGLRLIGGTPEPMEGGKRRETVEIAP</sequence>
<name>M2TMY5_9SPHN</name>
<proteinExistence type="predicted"/>
<evidence type="ECO:0000259" key="2">
    <source>
        <dbReference type="Pfam" id="PF05134"/>
    </source>
</evidence>
<dbReference type="OrthoDB" id="7432052at2"/>
<dbReference type="Pfam" id="PF05134">
    <property type="entry name" value="T2SSL"/>
    <property type="match status" value="1"/>
</dbReference>
<evidence type="ECO:0000313" key="3">
    <source>
        <dbReference type="EMBL" id="EMD83106.1"/>
    </source>
</evidence>
<dbReference type="GO" id="GO:0015628">
    <property type="term" value="P:protein secretion by the type II secretion system"/>
    <property type="evidence" value="ECO:0007669"/>
    <property type="project" value="InterPro"/>
</dbReference>
<feature type="region of interest" description="Disordered" evidence="1">
    <location>
        <begin position="351"/>
        <end position="370"/>
    </location>
</feature>
<protein>
    <submittedName>
        <fullName evidence="3">General secretion pathway protein L</fullName>
    </submittedName>
</protein>
<dbReference type="SUPFAM" id="SSF53067">
    <property type="entry name" value="Actin-like ATPase domain"/>
    <property type="match status" value="1"/>
</dbReference>
<dbReference type="RefSeq" id="WP_008601847.1">
    <property type="nucleotide sequence ID" value="NZ_AMRV01000004.1"/>
</dbReference>
<evidence type="ECO:0000313" key="4">
    <source>
        <dbReference type="Proteomes" id="UP000011717"/>
    </source>
</evidence>
<dbReference type="GO" id="GO:0009276">
    <property type="term" value="C:Gram-negative-bacterium-type cell wall"/>
    <property type="evidence" value="ECO:0007669"/>
    <property type="project" value="InterPro"/>
</dbReference>
<comment type="caution">
    <text evidence="3">The sequence shown here is derived from an EMBL/GenBank/DDBJ whole genome shotgun (WGS) entry which is preliminary data.</text>
</comment>
<dbReference type="GO" id="GO:0015627">
    <property type="term" value="C:type II protein secretion system complex"/>
    <property type="evidence" value="ECO:0007669"/>
    <property type="project" value="InterPro"/>
</dbReference>
<dbReference type="InterPro" id="IPR043129">
    <property type="entry name" value="ATPase_NBD"/>
</dbReference>
<gene>
    <name evidence="3" type="ORF">C725_1704</name>
</gene>
<accession>M2TMY5</accession>
<reference evidence="3 4" key="1">
    <citation type="journal article" date="2013" name="Genome Announc.">
        <title>Draft Genome Sequence of Strain JLT2015T, Belonging to the Family Sphingomonadaceae of the Alphaproteobacteria.</title>
        <authorList>
            <person name="Tang K."/>
            <person name="Liu K."/>
            <person name="Li S."/>
            <person name="Jiao N."/>
        </authorList>
    </citation>
    <scope>NUCLEOTIDE SEQUENCE [LARGE SCALE GENOMIC DNA]</scope>
    <source>
        <strain evidence="3 4">JLT2015</strain>
    </source>
</reference>
<dbReference type="InterPro" id="IPR007812">
    <property type="entry name" value="T2SS_protein-GspL"/>
</dbReference>
<dbReference type="Proteomes" id="UP000011717">
    <property type="component" value="Unassembled WGS sequence"/>
</dbReference>
<evidence type="ECO:0000256" key="1">
    <source>
        <dbReference type="SAM" id="MobiDB-lite"/>
    </source>
</evidence>